<keyword evidence="5" id="KW-0975">Bacterial flagellum</keyword>
<dbReference type="GO" id="GO:0009424">
    <property type="term" value="C:bacterial-type flagellum hook"/>
    <property type="evidence" value="ECO:0007669"/>
    <property type="project" value="InterPro"/>
</dbReference>
<comment type="caution">
    <text evidence="10">The sequence shown here is derived from an EMBL/GenBank/DDBJ whole genome shotgun (WGS) entry which is preliminary data.</text>
</comment>
<dbReference type="PANTHER" id="PTHR30288:SF0">
    <property type="entry name" value="FLAGELLAR HOOK-ASSOCIATED PROTEIN 2"/>
    <property type="match status" value="1"/>
</dbReference>
<dbReference type="EMBL" id="AAOE01000010">
    <property type="protein sequence ID" value="EAR09467.1"/>
    <property type="molecule type" value="Genomic_DNA"/>
</dbReference>
<feature type="domain" description="Flagellar hook-associated protein 2 N-terminal" evidence="8">
    <location>
        <begin position="11"/>
        <end position="108"/>
    </location>
</feature>
<dbReference type="Pfam" id="PF02465">
    <property type="entry name" value="FliD_N"/>
    <property type="match status" value="1"/>
</dbReference>
<evidence type="ECO:0000259" key="8">
    <source>
        <dbReference type="Pfam" id="PF02465"/>
    </source>
</evidence>
<evidence type="ECO:0000256" key="2">
    <source>
        <dbReference type="ARBA" id="ARBA00009764"/>
    </source>
</evidence>
<keyword evidence="4" id="KW-0175">Coiled coil</keyword>
<evidence type="ECO:0000256" key="3">
    <source>
        <dbReference type="ARBA" id="ARBA00011255"/>
    </source>
</evidence>
<dbReference type="Proteomes" id="UP000005953">
    <property type="component" value="Unassembled WGS sequence"/>
</dbReference>
<dbReference type="OrthoDB" id="5980200at2"/>
<evidence type="ECO:0000256" key="4">
    <source>
        <dbReference type="ARBA" id="ARBA00023054"/>
    </source>
</evidence>
<dbReference type="GO" id="GO:0071973">
    <property type="term" value="P:bacterial-type flagellum-dependent cell motility"/>
    <property type="evidence" value="ECO:0007669"/>
    <property type="project" value="TreeGrafter"/>
</dbReference>
<comment type="subcellular location">
    <subcellularLocation>
        <location evidence="1">Bacterial flagellum</location>
    </subcellularLocation>
</comment>
<dbReference type="PANTHER" id="PTHR30288">
    <property type="entry name" value="FLAGELLAR CAP/ASSEMBLY PROTEIN FLID"/>
    <property type="match status" value="1"/>
</dbReference>
<name>A4BEP0_9GAMM</name>
<evidence type="ECO:0000256" key="1">
    <source>
        <dbReference type="ARBA" id="ARBA00004365"/>
    </source>
</evidence>
<evidence type="ECO:0000259" key="9">
    <source>
        <dbReference type="Pfam" id="PF07195"/>
    </source>
</evidence>
<evidence type="ECO:0000256" key="7">
    <source>
        <dbReference type="ARBA" id="ARBA00033192"/>
    </source>
</evidence>
<keyword evidence="10" id="KW-0969">Cilium</keyword>
<dbReference type="STRING" id="314283.MED297_02567"/>
<dbReference type="GO" id="GO:0007155">
    <property type="term" value="P:cell adhesion"/>
    <property type="evidence" value="ECO:0007669"/>
    <property type="project" value="InterPro"/>
</dbReference>
<accession>A4BEP0</accession>
<protein>
    <recommendedName>
        <fullName evidence="7">Filament cap protein</fullName>
    </recommendedName>
    <alternativeName>
        <fullName evidence="6">Flagellar cap protein</fullName>
    </alternativeName>
</protein>
<evidence type="ECO:0000313" key="10">
    <source>
        <dbReference type="EMBL" id="EAR09467.1"/>
    </source>
</evidence>
<dbReference type="InterPro" id="IPR040026">
    <property type="entry name" value="FliD"/>
</dbReference>
<dbReference type="Pfam" id="PF07195">
    <property type="entry name" value="FliD_C"/>
    <property type="match status" value="2"/>
</dbReference>
<evidence type="ECO:0000256" key="5">
    <source>
        <dbReference type="ARBA" id="ARBA00023143"/>
    </source>
</evidence>
<dbReference type="RefSeq" id="WP_008047124.1">
    <property type="nucleotide sequence ID" value="NZ_CH724153.1"/>
</dbReference>
<evidence type="ECO:0000256" key="6">
    <source>
        <dbReference type="ARBA" id="ARBA00033074"/>
    </source>
</evidence>
<comment type="subunit">
    <text evidence="3">Homopentamer.</text>
</comment>
<sequence length="1303" mass="134717">MAGIQSLGIGSGLLTSELVEQLVEAERAASDLRLDTRTARVEAKITAYAEVRNMLDGLSSSISSLSQAATIQSSSATSSNDSVLTASTSSTAEPGSYRINVDEIAKSHSLASKQYNSVDDTIGTGTLTFKFGTTNYDTDNSYLSFEQSADSEVTSIEINSENNTLGGVRDAINNADFGVSASVVYDGTGYRLLLTSDETGEETSMEITASGDAGLQALAYNGAQNTAGTNMEETQKGSDASVRINGLAITSTDNSLDQVIKGVTINLTETSDSAVTLNVSRDVSDIADKIDTFVEKYNEYKGLYDELTKYDPSDEIGGILLGDNVLRTVQTQLRAGISEVITGLTGSSYSSMIEIGLSTDQNDDFNLVFNRAKFEEAMANDAKSVVGLLATDKQASDAQISVVTVGPNTQPGSYDVNITKAATQGTYTGLSSAALSFADDVIVSDLNDQFSMNIDGTSKLVSLEQGTYSSGEDLALMLQTSINSAFVGQSVTVDFDDANDRFNITSSKFGSSSSVSFGGGDALVADTFGFATAGSGQYAGAYFSTLNDAAFAASTAPGTQALGAEEGVDFSTNPVSFDITVNGTGSSEDGITKSITLDEDWADVLDTDGEIVTDRDRADVLTYIQSELNNAGLAGVVTAEFNSSDRLVFRTDPAAGSQSITIANTSVTGVDYLGITDGTTSSGVSVTSNSFDLSYSNRYGSVSSAATINVPDGNYETAADLAAAMESAINADPNIAAGAQGAMTEKGSRDIGSAIDFSSDEAQFVFSLNGTDFEVTVNANGADNLDSIQTAIDTSLIAGGASAGDVVASLDSNGLVLTTAATGASETLEVKRDGIGATTAPGTVDLSTGVDFSATPATFSLLVDGQSIDVTVNGDGTAGSNDGESNLSVIQQALDTALSAAGGGGEFSAGDVVAKLDSSNQLYFETVSKNGVATETTFGADASIQITSADANANSALGVSAGTPNVNGFDGFGLDKGVYTGFDSQASVSYQADEDGKGRFVISFDNSTNITLSNVSNNAIAQLGMSSSNQAVNDSTSGQDVEGTINGVEATGRGQYLTASEGNEAATNGYLLGGTGSDFSSAEIIDGSNNTLKVVIDGVETNTVTLTSGAYASGDALAAELKAQINADSNLQAANKAVDVQYDEDTATFGIFSISKGAESTVRVSEIASGAIDVFGFTTSTQGVKGKDTVGSVDEAAGLMLKVTGTRTGDRGSVSYVEGVMKKLDDLFDSILNANGLLTVKEQNLEDEMDDIEVERTEVDERTAAFEARLRSKFLYNDKLISQLKTTEDFLTQQFEAMNASKE</sequence>
<keyword evidence="10" id="KW-0966">Cell projection</keyword>
<dbReference type="InterPro" id="IPR010809">
    <property type="entry name" value="FliD_C"/>
</dbReference>
<reference evidence="10 11" key="1">
    <citation type="submission" date="2006-02" db="EMBL/GenBank/DDBJ databases">
        <authorList>
            <person name="Pinhassi J."/>
            <person name="Pedros-Alio C."/>
            <person name="Ferriera S."/>
            <person name="Johnson J."/>
            <person name="Kravitz S."/>
            <person name="Halpern A."/>
            <person name="Remington K."/>
            <person name="Beeson K."/>
            <person name="Tran B."/>
            <person name="Rogers Y.-H."/>
            <person name="Friedman R."/>
            <person name="Venter J.C."/>
        </authorList>
    </citation>
    <scope>NUCLEOTIDE SEQUENCE [LARGE SCALE GENOMIC DNA]</scope>
    <source>
        <strain evidence="10 11">MED297</strain>
    </source>
</reference>
<dbReference type="GO" id="GO:0009421">
    <property type="term" value="C:bacterial-type flagellum filament cap"/>
    <property type="evidence" value="ECO:0007669"/>
    <property type="project" value="InterPro"/>
</dbReference>
<gene>
    <name evidence="10" type="ORF">MED297_02567</name>
</gene>
<feature type="domain" description="Flagellar hook-associated protein 2 C-terminal" evidence="9">
    <location>
        <begin position="237"/>
        <end position="395"/>
    </location>
</feature>
<evidence type="ECO:0000313" key="11">
    <source>
        <dbReference type="Proteomes" id="UP000005953"/>
    </source>
</evidence>
<feature type="domain" description="Flagellar hook-associated protein 2 C-terminal" evidence="9">
    <location>
        <begin position="1216"/>
        <end position="1285"/>
    </location>
</feature>
<dbReference type="InterPro" id="IPR003481">
    <property type="entry name" value="FliD_N"/>
</dbReference>
<comment type="similarity">
    <text evidence="2">Belongs to the FliD family.</text>
</comment>
<dbReference type="HOGENOM" id="CLU_260158_0_0_6"/>
<proteinExistence type="inferred from homology"/>
<keyword evidence="11" id="KW-1185">Reference proteome</keyword>
<keyword evidence="10" id="KW-0282">Flagellum</keyword>
<organism evidence="10 11">
    <name type="scientific">Reinekea blandensis MED297</name>
    <dbReference type="NCBI Taxonomy" id="314283"/>
    <lineage>
        <taxon>Bacteria</taxon>
        <taxon>Pseudomonadati</taxon>
        <taxon>Pseudomonadota</taxon>
        <taxon>Gammaproteobacteria</taxon>
        <taxon>Oceanospirillales</taxon>
        <taxon>Saccharospirillaceae</taxon>
        <taxon>Reinekea</taxon>
    </lineage>
</organism>